<comment type="caution">
    <text evidence="6">The sequence shown here is derived from an EMBL/GenBank/DDBJ whole genome shotgun (WGS) entry which is preliminary data.</text>
</comment>
<sequence>MRLLVPIIFTTLCLAGCSGEKEKRPRTVPLVEVRPIARVSFSDDLEAVGTALANEQVVLSAPVTERVDSIHFADGGYVRQGQVIATMAVAQERAELAAAQAQARQAQQQLDRIQQLNSRGFATAASLDQQVALVNSARANADQARAAITDRTIRAPFSGYVSLRTISVGAIIPAGTAIATVSDISRIKLDFTIPETRLSTIHEGMPIKAVSAAWPDRPFNGTIATIDPVIDPTSRAVRVRAILPNPDRALKPGMLLTVSVLARQRQSLAAPELALVGEADDRYLFVLEGRTAKRVKVDTGIRQNGMVEITGGVKPGQKIVTEGVVKLTDGTTVRLAGDKPAPGGVGSGGKDRAAKAGG</sequence>
<evidence type="ECO:0000259" key="4">
    <source>
        <dbReference type="Pfam" id="PF25954"/>
    </source>
</evidence>
<dbReference type="PANTHER" id="PTHR30469:SF16">
    <property type="entry name" value="HAE1 FAMILY EFFLUX PUMP MFP COMPONENT"/>
    <property type="match status" value="1"/>
</dbReference>
<dbReference type="PANTHER" id="PTHR30469">
    <property type="entry name" value="MULTIDRUG RESISTANCE PROTEIN MDTA"/>
    <property type="match status" value="1"/>
</dbReference>
<dbReference type="Pfam" id="PF25989">
    <property type="entry name" value="YknX_C"/>
    <property type="match status" value="1"/>
</dbReference>
<gene>
    <name evidence="6" type="ORF">ACFQ24_01095</name>
</gene>
<keyword evidence="2" id="KW-0175">Coiled coil</keyword>
<evidence type="ECO:0000313" key="6">
    <source>
        <dbReference type="EMBL" id="MFD1103513.1"/>
    </source>
</evidence>
<proteinExistence type="inferred from homology"/>
<evidence type="ECO:0000256" key="2">
    <source>
        <dbReference type="SAM" id="Coils"/>
    </source>
</evidence>
<evidence type="ECO:0000256" key="1">
    <source>
        <dbReference type="ARBA" id="ARBA00009477"/>
    </source>
</evidence>
<dbReference type="RefSeq" id="WP_380908576.1">
    <property type="nucleotide sequence ID" value="NZ_JBHTLS010000005.1"/>
</dbReference>
<keyword evidence="7" id="KW-1185">Reference proteome</keyword>
<reference evidence="7" key="1">
    <citation type="journal article" date="2019" name="Int. J. Syst. Evol. Microbiol.">
        <title>The Global Catalogue of Microorganisms (GCM) 10K type strain sequencing project: providing services to taxonomists for standard genome sequencing and annotation.</title>
        <authorList>
            <consortium name="The Broad Institute Genomics Platform"/>
            <consortium name="The Broad Institute Genome Sequencing Center for Infectious Disease"/>
            <person name="Wu L."/>
            <person name="Ma J."/>
        </authorList>
    </citation>
    <scope>NUCLEOTIDE SEQUENCE [LARGE SCALE GENOMIC DNA]</scope>
    <source>
        <strain evidence="7">CCUG 54329</strain>
    </source>
</reference>
<dbReference type="Proteomes" id="UP001597203">
    <property type="component" value="Unassembled WGS sequence"/>
</dbReference>
<evidence type="ECO:0000259" key="5">
    <source>
        <dbReference type="Pfam" id="PF25989"/>
    </source>
</evidence>
<dbReference type="Gene3D" id="1.10.287.470">
    <property type="entry name" value="Helix hairpin bin"/>
    <property type="match status" value="1"/>
</dbReference>
<evidence type="ECO:0000256" key="3">
    <source>
        <dbReference type="SAM" id="MobiDB-lite"/>
    </source>
</evidence>
<accession>A0ABW3NWI3</accession>
<feature type="domain" description="CusB-like beta-barrel" evidence="4">
    <location>
        <begin position="189"/>
        <end position="261"/>
    </location>
</feature>
<feature type="domain" description="YknX-like C-terminal permuted SH3-like" evidence="5">
    <location>
        <begin position="269"/>
        <end position="334"/>
    </location>
</feature>
<protein>
    <submittedName>
        <fullName evidence="6">Efflux RND transporter periplasmic adaptor subunit</fullName>
    </submittedName>
</protein>
<feature type="region of interest" description="Disordered" evidence="3">
    <location>
        <begin position="336"/>
        <end position="358"/>
    </location>
</feature>
<dbReference type="Gene3D" id="2.40.30.170">
    <property type="match status" value="1"/>
</dbReference>
<name>A0ABW3NWI3_9SPHN</name>
<evidence type="ECO:0000313" key="7">
    <source>
        <dbReference type="Proteomes" id="UP001597203"/>
    </source>
</evidence>
<dbReference type="EMBL" id="JBHTLS010000005">
    <property type="protein sequence ID" value="MFD1103513.1"/>
    <property type="molecule type" value="Genomic_DNA"/>
</dbReference>
<feature type="coiled-coil region" evidence="2">
    <location>
        <begin position="89"/>
        <end position="119"/>
    </location>
</feature>
<dbReference type="NCBIfam" id="TIGR01730">
    <property type="entry name" value="RND_mfp"/>
    <property type="match status" value="1"/>
</dbReference>
<dbReference type="InterPro" id="IPR006143">
    <property type="entry name" value="RND_pump_MFP"/>
</dbReference>
<comment type="similarity">
    <text evidence="1">Belongs to the membrane fusion protein (MFP) (TC 8.A.1) family.</text>
</comment>
<dbReference type="Gene3D" id="2.40.420.20">
    <property type="match status" value="1"/>
</dbReference>
<dbReference type="SUPFAM" id="SSF111369">
    <property type="entry name" value="HlyD-like secretion proteins"/>
    <property type="match status" value="1"/>
</dbReference>
<organism evidence="6 7">
    <name type="scientific">Sphingobium olei</name>
    <dbReference type="NCBI Taxonomy" id="420955"/>
    <lineage>
        <taxon>Bacteria</taxon>
        <taxon>Pseudomonadati</taxon>
        <taxon>Pseudomonadota</taxon>
        <taxon>Alphaproteobacteria</taxon>
        <taxon>Sphingomonadales</taxon>
        <taxon>Sphingomonadaceae</taxon>
        <taxon>Sphingobium</taxon>
    </lineage>
</organism>
<dbReference type="InterPro" id="IPR058792">
    <property type="entry name" value="Beta-barrel_RND_2"/>
</dbReference>
<dbReference type="Gene3D" id="2.40.50.100">
    <property type="match status" value="1"/>
</dbReference>
<dbReference type="InterPro" id="IPR058637">
    <property type="entry name" value="YknX-like_C"/>
</dbReference>
<feature type="compositionally biased region" description="Basic and acidic residues" evidence="3">
    <location>
        <begin position="349"/>
        <end position="358"/>
    </location>
</feature>
<dbReference type="Pfam" id="PF25954">
    <property type="entry name" value="Beta-barrel_RND_2"/>
    <property type="match status" value="1"/>
</dbReference>